<dbReference type="GO" id="GO:0006355">
    <property type="term" value="P:regulation of DNA-templated transcription"/>
    <property type="evidence" value="ECO:0007669"/>
    <property type="project" value="InterPro"/>
</dbReference>
<evidence type="ECO:0000256" key="1">
    <source>
        <dbReference type="ARBA" id="ARBA00004123"/>
    </source>
</evidence>
<dbReference type="FunCoup" id="A0A2G5EJF8">
    <property type="interactions" value="726"/>
</dbReference>
<dbReference type="SUPFAM" id="SSF46689">
    <property type="entry name" value="Homeodomain-like"/>
    <property type="match status" value="1"/>
</dbReference>
<evidence type="ECO:0000313" key="11">
    <source>
        <dbReference type="EMBL" id="PIA55896.1"/>
    </source>
</evidence>
<evidence type="ECO:0000259" key="10">
    <source>
        <dbReference type="PROSITE" id="PS50071"/>
    </source>
</evidence>
<proteinExistence type="inferred from homology"/>
<organism evidence="11 12">
    <name type="scientific">Aquilegia coerulea</name>
    <name type="common">Rocky mountain columbine</name>
    <dbReference type="NCBI Taxonomy" id="218851"/>
    <lineage>
        <taxon>Eukaryota</taxon>
        <taxon>Viridiplantae</taxon>
        <taxon>Streptophyta</taxon>
        <taxon>Embryophyta</taxon>
        <taxon>Tracheophyta</taxon>
        <taxon>Spermatophyta</taxon>
        <taxon>Magnoliopsida</taxon>
        <taxon>Ranunculales</taxon>
        <taxon>Ranunculaceae</taxon>
        <taxon>Thalictroideae</taxon>
        <taxon>Aquilegia</taxon>
    </lineage>
</organism>
<dbReference type="InterPro" id="IPR009057">
    <property type="entry name" value="Homeodomain-like_sf"/>
</dbReference>
<reference evidence="11 12" key="1">
    <citation type="submission" date="2017-09" db="EMBL/GenBank/DDBJ databases">
        <title>WGS assembly of Aquilegia coerulea Goldsmith.</title>
        <authorList>
            <person name="Hodges S."/>
            <person name="Kramer E."/>
            <person name="Nordborg M."/>
            <person name="Tomkins J."/>
            <person name="Borevitz J."/>
            <person name="Derieg N."/>
            <person name="Yan J."/>
            <person name="Mihaltcheva S."/>
            <person name="Hayes R.D."/>
            <person name="Rokhsar D."/>
        </authorList>
    </citation>
    <scope>NUCLEOTIDE SEQUENCE [LARGE SCALE GENOMIC DNA]</scope>
    <source>
        <strain evidence="12">cv. Goldsmith</strain>
    </source>
</reference>
<feature type="domain" description="Homeobox" evidence="10">
    <location>
        <begin position="450"/>
        <end position="513"/>
    </location>
</feature>
<dbReference type="OrthoDB" id="10056939at2759"/>
<keyword evidence="5 8" id="KW-0371">Homeobox</keyword>
<dbReference type="PROSITE" id="PS50071">
    <property type="entry name" value="HOMEOBOX_2"/>
    <property type="match status" value="1"/>
</dbReference>
<dbReference type="Gene3D" id="1.10.10.60">
    <property type="entry name" value="Homeodomain-like"/>
    <property type="match status" value="1"/>
</dbReference>
<comment type="similarity">
    <text evidence="2">Belongs to the TALE/BELL homeobox family.</text>
</comment>
<dbReference type="InterPro" id="IPR008422">
    <property type="entry name" value="KN_HD"/>
</dbReference>
<comment type="subcellular location">
    <subcellularLocation>
        <location evidence="1 8">Nucleus</location>
    </subcellularLocation>
</comment>
<evidence type="ECO:0000256" key="8">
    <source>
        <dbReference type="PROSITE-ProRule" id="PRU00108"/>
    </source>
</evidence>
<evidence type="ECO:0000256" key="3">
    <source>
        <dbReference type="ARBA" id="ARBA00023015"/>
    </source>
</evidence>
<accession>A0A2G5EJF8</accession>
<sequence>MATYYSSSCNQDVMPETCQKDLLRAPYPEGQVVSSNMMMYLNQSTPSVSYSDSVPGDYQQHNCGELPAAGASHSSPLRQGNLSDLIGSNIREAPYDLWRDGVNEMSFMQHMSDSVNTQSMSKQIDSRNDLVHGSVTDDSQMGLSPQMEILHRGPSLPGQGLSLSLSTQIPTAVPVSLLHNRSNLGLSSFFSSYTSTVGDAGNGASSCRDDEIAHSGHSGHIGYFTQRFPRKNQNVVKGETGLNYLPSNKLSGLSSIIPNSKYLKVAQQLLDEIIDVRKAPQQDSEKQQSFEFGLKISKDNDRPKEDCDLSPGTRKVQNNEVSNTNAAGEHSPASSQDLQNKVTELLSMLDEVDRRYKHYYHQMQIVAAYFDGIAGNGASKPYTTLALQTISRHFRCVRDAISRQIKEIRSSLGDEDTVGNTKEGGISRLRLVEQKLRQHRALQQLGMMQQHAWRPQRGLPETSVTILRAWLFEHFLHPYPKDSDKITLARQTGLSRGQVSNWFINARVRLWKPMIEDMYKEEIGDSEMEFNSSSDNTPIPASHNTVSEDININSAQSKTNLTCDVKMSGNASGSCFQGEGHDDINTHYAGMNLIGEPNSTNCSLSQNKLFQSDENADGRFMAASNAYQLAELEMFGSQGGISLTLGLQHFDGAISDTTHQNFVTMPGDDMYNAQTSSMEPNNGDTNCMDPDNHQQYRFGTSHLFHDFVA</sequence>
<dbReference type="Pfam" id="PF07526">
    <property type="entry name" value="POX"/>
    <property type="match status" value="1"/>
</dbReference>
<evidence type="ECO:0000256" key="2">
    <source>
        <dbReference type="ARBA" id="ARBA00006454"/>
    </source>
</evidence>
<evidence type="ECO:0000256" key="7">
    <source>
        <dbReference type="ARBA" id="ARBA00023242"/>
    </source>
</evidence>
<gene>
    <name evidence="11" type="ORF">AQUCO_00700311v1</name>
</gene>
<dbReference type="AlphaFoldDB" id="A0A2G5EJF8"/>
<evidence type="ECO:0000256" key="6">
    <source>
        <dbReference type="ARBA" id="ARBA00023163"/>
    </source>
</evidence>
<feature type="compositionally biased region" description="Basic and acidic residues" evidence="9">
    <location>
        <begin position="296"/>
        <end position="307"/>
    </location>
</feature>
<dbReference type="Proteomes" id="UP000230069">
    <property type="component" value="Unassembled WGS sequence"/>
</dbReference>
<evidence type="ECO:0000256" key="9">
    <source>
        <dbReference type="SAM" id="MobiDB-lite"/>
    </source>
</evidence>
<evidence type="ECO:0000256" key="5">
    <source>
        <dbReference type="ARBA" id="ARBA00023155"/>
    </source>
</evidence>
<protein>
    <recommendedName>
        <fullName evidence="10">Homeobox domain-containing protein</fullName>
    </recommendedName>
</protein>
<evidence type="ECO:0000256" key="4">
    <source>
        <dbReference type="ARBA" id="ARBA00023125"/>
    </source>
</evidence>
<evidence type="ECO:0000313" key="12">
    <source>
        <dbReference type="Proteomes" id="UP000230069"/>
    </source>
</evidence>
<feature type="region of interest" description="Disordered" evidence="9">
    <location>
        <begin position="295"/>
        <end position="319"/>
    </location>
</feature>
<dbReference type="CDD" id="cd00086">
    <property type="entry name" value="homeodomain"/>
    <property type="match status" value="1"/>
</dbReference>
<dbReference type="SMART" id="SM00574">
    <property type="entry name" value="POX"/>
    <property type="match status" value="1"/>
</dbReference>
<dbReference type="SMART" id="SM00389">
    <property type="entry name" value="HOX"/>
    <property type="match status" value="1"/>
</dbReference>
<dbReference type="InterPro" id="IPR050224">
    <property type="entry name" value="TALE_homeobox"/>
</dbReference>
<keyword evidence="4 8" id="KW-0238">DNA-binding</keyword>
<keyword evidence="6" id="KW-0804">Transcription</keyword>
<dbReference type="InParanoid" id="A0A2G5EJF8"/>
<dbReference type="PANTHER" id="PTHR11850">
    <property type="entry name" value="HOMEOBOX PROTEIN TRANSCRIPTION FACTORS"/>
    <property type="match status" value="1"/>
</dbReference>
<keyword evidence="12" id="KW-1185">Reference proteome</keyword>
<feature type="DNA-binding region" description="Homeobox" evidence="8">
    <location>
        <begin position="452"/>
        <end position="514"/>
    </location>
</feature>
<dbReference type="GO" id="GO:0005634">
    <property type="term" value="C:nucleus"/>
    <property type="evidence" value="ECO:0007669"/>
    <property type="project" value="UniProtKB-SubCell"/>
</dbReference>
<keyword evidence="7 8" id="KW-0539">Nucleus</keyword>
<dbReference type="InterPro" id="IPR001356">
    <property type="entry name" value="HD"/>
</dbReference>
<keyword evidence="3" id="KW-0805">Transcription regulation</keyword>
<dbReference type="InterPro" id="IPR006563">
    <property type="entry name" value="POX_dom"/>
</dbReference>
<dbReference type="Pfam" id="PF05920">
    <property type="entry name" value="Homeobox_KN"/>
    <property type="match status" value="1"/>
</dbReference>
<name>A0A2G5EJF8_AQUCA</name>
<dbReference type="EMBL" id="KZ305024">
    <property type="protein sequence ID" value="PIA55896.1"/>
    <property type="molecule type" value="Genomic_DNA"/>
</dbReference>
<dbReference type="GO" id="GO:0003677">
    <property type="term" value="F:DNA binding"/>
    <property type="evidence" value="ECO:0007669"/>
    <property type="project" value="UniProtKB-UniRule"/>
</dbReference>